<dbReference type="Pfam" id="PF01551">
    <property type="entry name" value="Peptidase_M23"/>
    <property type="match status" value="1"/>
</dbReference>
<evidence type="ECO:0000313" key="4">
    <source>
        <dbReference type="Proteomes" id="UP000229559"/>
    </source>
</evidence>
<evidence type="ECO:0000259" key="2">
    <source>
        <dbReference type="Pfam" id="PF01551"/>
    </source>
</evidence>
<dbReference type="SUPFAM" id="SSF51261">
    <property type="entry name" value="Duplicated hybrid motif"/>
    <property type="match status" value="1"/>
</dbReference>
<name>A0A2M6YQC9_9BACT</name>
<dbReference type="InterPro" id="IPR016047">
    <property type="entry name" value="M23ase_b-sheet_dom"/>
</dbReference>
<dbReference type="InterPro" id="IPR011055">
    <property type="entry name" value="Dup_hybrid_motif"/>
</dbReference>
<sequence>MTPYLKLPLMRCQGFKINEGWFYSEKEKQIHGRAIHGGIDFQAKRGEPVYAAAGGWAISSYYNRPIKNKDGSIRRYREKPITTGLGYFVQIYHPENGRYTQYGHLEKIAGKIPFGTPRKRKEIYYPYGYQVKPESMKNSHYFVWINQGELIGYVGDSGLTWGYKDYPKRPSPKRYPSWDEIHLHFEEFSRNKKGRKIQQRDPFNVYKTFEYYPKNIQQVSKNTLWEDYFKFT</sequence>
<dbReference type="InterPro" id="IPR050570">
    <property type="entry name" value="Cell_wall_metabolism_enzyme"/>
</dbReference>
<dbReference type="CDD" id="cd12797">
    <property type="entry name" value="M23_peptidase"/>
    <property type="match status" value="1"/>
</dbReference>
<feature type="domain" description="M23ase beta-sheet core" evidence="2">
    <location>
        <begin position="35"/>
        <end position="109"/>
    </location>
</feature>
<protein>
    <recommendedName>
        <fullName evidence="2">M23ase beta-sheet core domain-containing protein</fullName>
    </recommendedName>
</protein>
<dbReference type="Proteomes" id="UP000229559">
    <property type="component" value="Unassembled WGS sequence"/>
</dbReference>
<accession>A0A2M6YQC9</accession>
<comment type="caution">
    <text evidence="3">The sequence shown here is derived from an EMBL/GenBank/DDBJ whole genome shotgun (WGS) entry which is preliminary data.</text>
</comment>
<dbReference type="PANTHER" id="PTHR21666">
    <property type="entry name" value="PEPTIDASE-RELATED"/>
    <property type="match status" value="1"/>
</dbReference>
<keyword evidence="1" id="KW-0732">Signal</keyword>
<dbReference type="GO" id="GO:0004222">
    <property type="term" value="F:metalloendopeptidase activity"/>
    <property type="evidence" value="ECO:0007669"/>
    <property type="project" value="TreeGrafter"/>
</dbReference>
<evidence type="ECO:0000256" key="1">
    <source>
        <dbReference type="ARBA" id="ARBA00022729"/>
    </source>
</evidence>
<organism evidence="3 4">
    <name type="scientific">Candidatus Shapirobacteria bacterium CG07_land_8_20_14_0_80_39_12</name>
    <dbReference type="NCBI Taxonomy" id="1974480"/>
    <lineage>
        <taxon>Bacteria</taxon>
        <taxon>Candidatus Shapironibacteriota</taxon>
    </lineage>
</organism>
<dbReference type="AlphaFoldDB" id="A0A2M6YQC9"/>
<proteinExistence type="predicted"/>
<dbReference type="EMBL" id="PEXA01000016">
    <property type="protein sequence ID" value="PIU33338.1"/>
    <property type="molecule type" value="Genomic_DNA"/>
</dbReference>
<evidence type="ECO:0000313" key="3">
    <source>
        <dbReference type="EMBL" id="PIU33338.1"/>
    </source>
</evidence>
<reference evidence="4" key="1">
    <citation type="submission" date="2017-09" db="EMBL/GenBank/DDBJ databases">
        <title>Depth-based differentiation of microbial function through sediment-hosted aquifers and enrichment of novel symbionts in the deep terrestrial subsurface.</title>
        <authorList>
            <person name="Probst A.J."/>
            <person name="Ladd B."/>
            <person name="Jarett J.K."/>
            <person name="Geller-Mcgrath D.E."/>
            <person name="Sieber C.M.K."/>
            <person name="Emerson J.B."/>
            <person name="Anantharaman K."/>
            <person name="Thomas B.C."/>
            <person name="Malmstrom R."/>
            <person name="Stieglmeier M."/>
            <person name="Klingl A."/>
            <person name="Woyke T."/>
            <person name="Ryan C.M."/>
            <person name="Banfield J.F."/>
        </authorList>
    </citation>
    <scope>NUCLEOTIDE SEQUENCE [LARGE SCALE GENOMIC DNA]</scope>
</reference>
<dbReference type="Gene3D" id="2.70.70.10">
    <property type="entry name" value="Glucose Permease (Domain IIA)"/>
    <property type="match status" value="1"/>
</dbReference>
<gene>
    <name evidence="3" type="ORF">COT04_00490</name>
</gene>
<dbReference type="PANTHER" id="PTHR21666:SF289">
    <property type="entry name" value="L-ALA--D-GLU ENDOPEPTIDASE"/>
    <property type="match status" value="1"/>
</dbReference>